<dbReference type="KEGG" id="ccos:Pan44_39150"/>
<dbReference type="InterPro" id="IPR052381">
    <property type="entry name" value="AAA_domain_protein"/>
</dbReference>
<evidence type="ECO:0000256" key="1">
    <source>
        <dbReference type="ARBA" id="ARBA00022741"/>
    </source>
</evidence>
<dbReference type="InterPro" id="IPR003593">
    <property type="entry name" value="AAA+_ATPase"/>
</dbReference>
<evidence type="ECO:0000256" key="2">
    <source>
        <dbReference type="ARBA" id="ARBA00022840"/>
    </source>
</evidence>
<evidence type="ECO:0000256" key="4">
    <source>
        <dbReference type="ARBA" id="ARBA00040480"/>
    </source>
</evidence>
<name>A0A517SIC2_9PLAN</name>
<evidence type="ECO:0000313" key="6">
    <source>
        <dbReference type="EMBL" id="QDT55867.1"/>
    </source>
</evidence>
<dbReference type="Gene3D" id="3.40.50.300">
    <property type="entry name" value="P-loop containing nucleotide triphosphate hydrolases"/>
    <property type="match status" value="1"/>
</dbReference>
<dbReference type="SMART" id="SM00382">
    <property type="entry name" value="AAA"/>
    <property type="match status" value="1"/>
</dbReference>
<evidence type="ECO:0000259" key="5">
    <source>
        <dbReference type="SMART" id="SM00382"/>
    </source>
</evidence>
<reference evidence="6 7" key="1">
    <citation type="submission" date="2019-02" db="EMBL/GenBank/DDBJ databases">
        <title>Deep-cultivation of Planctomycetes and their phenomic and genomic characterization uncovers novel biology.</title>
        <authorList>
            <person name="Wiegand S."/>
            <person name="Jogler M."/>
            <person name="Boedeker C."/>
            <person name="Pinto D."/>
            <person name="Vollmers J."/>
            <person name="Rivas-Marin E."/>
            <person name="Kohn T."/>
            <person name="Peeters S.H."/>
            <person name="Heuer A."/>
            <person name="Rast P."/>
            <person name="Oberbeckmann S."/>
            <person name="Bunk B."/>
            <person name="Jeske O."/>
            <person name="Meyerdierks A."/>
            <person name="Storesund J.E."/>
            <person name="Kallscheuer N."/>
            <person name="Luecker S."/>
            <person name="Lage O.M."/>
            <person name="Pohl T."/>
            <person name="Merkel B.J."/>
            <person name="Hornburger P."/>
            <person name="Mueller R.-W."/>
            <person name="Bruemmer F."/>
            <person name="Labrenz M."/>
            <person name="Spormann A.M."/>
            <person name="Op den Camp H."/>
            <person name="Overmann J."/>
            <person name="Amann R."/>
            <person name="Jetten M.S.M."/>
            <person name="Mascher T."/>
            <person name="Medema M.H."/>
            <person name="Devos D.P."/>
            <person name="Kaster A.-K."/>
            <person name="Ovreas L."/>
            <person name="Rohde M."/>
            <person name="Galperin M.Y."/>
            <person name="Jogler C."/>
        </authorList>
    </citation>
    <scope>NUCLEOTIDE SEQUENCE [LARGE SCALE GENOMIC DNA]</scope>
    <source>
        <strain evidence="6 7">Pan44</strain>
    </source>
</reference>
<dbReference type="Pfam" id="PF00004">
    <property type="entry name" value="AAA"/>
    <property type="match status" value="1"/>
</dbReference>
<organism evidence="6 7">
    <name type="scientific">Caulifigura coniformis</name>
    <dbReference type="NCBI Taxonomy" id="2527983"/>
    <lineage>
        <taxon>Bacteria</taxon>
        <taxon>Pseudomonadati</taxon>
        <taxon>Planctomycetota</taxon>
        <taxon>Planctomycetia</taxon>
        <taxon>Planctomycetales</taxon>
        <taxon>Planctomycetaceae</taxon>
        <taxon>Caulifigura</taxon>
    </lineage>
</organism>
<dbReference type="OrthoDB" id="9806903at2"/>
<dbReference type="PANTHER" id="PTHR42960">
    <property type="entry name" value="YCF46 PROTEIN"/>
    <property type="match status" value="1"/>
</dbReference>
<dbReference type="Proteomes" id="UP000315700">
    <property type="component" value="Chromosome"/>
</dbReference>
<protein>
    <recommendedName>
        <fullName evidence="4">Uncharacterized AAA domain-containing protein ycf46</fullName>
    </recommendedName>
</protein>
<accession>A0A517SIC2</accession>
<dbReference type="GO" id="GO:0000502">
    <property type="term" value="C:proteasome complex"/>
    <property type="evidence" value="ECO:0007669"/>
    <property type="project" value="UniProtKB-KW"/>
</dbReference>
<dbReference type="GO" id="GO:0005524">
    <property type="term" value="F:ATP binding"/>
    <property type="evidence" value="ECO:0007669"/>
    <property type="project" value="UniProtKB-KW"/>
</dbReference>
<keyword evidence="7" id="KW-1185">Reference proteome</keyword>
<gene>
    <name evidence="6" type="primary">mpa</name>
    <name evidence="6" type="ORF">Pan44_39150</name>
</gene>
<dbReference type="GO" id="GO:0016887">
    <property type="term" value="F:ATP hydrolysis activity"/>
    <property type="evidence" value="ECO:0007669"/>
    <property type="project" value="InterPro"/>
</dbReference>
<evidence type="ECO:0000313" key="7">
    <source>
        <dbReference type="Proteomes" id="UP000315700"/>
    </source>
</evidence>
<keyword evidence="2" id="KW-0067">ATP-binding</keyword>
<dbReference type="AlphaFoldDB" id="A0A517SIC2"/>
<proteinExistence type="inferred from homology"/>
<dbReference type="InParanoid" id="A0A517SIC2"/>
<feature type="domain" description="AAA+ ATPase" evidence="5">
    <location>
        <begin position="245"/>
        <end position="380"/>
    </location>
</feature>
<sequence length="485" mass="52706">MLSQLTDYIHAAFSGLWITTFEPDEAEREIADLARDQEWTLAVWDLARGLRSPKTSMDAHDPLSVLRALPELATADGTTLLLLHNYHRFLGNPEIIQTLVTQLAEGKQRRTFVIILAPVVQLPPELERLFVILEHPLPNRSQLASVAREMLADRPDQMPTGGNERALLDAAAGLTRQEAEGAFALSLARHDALRPEAVWELKAQSLRKQNLLTLNRGGASFASLGGLESLKSFCRRALAPGRSIKARGALLLSPPGCGKSAFCRALGAEVGRPVLSLDVGSLYGSLVGETERNVRQALAIADAMAPAILYLDEIDKGLSGVGGSGDSGVATRLFGTLLTWLAEHTSDVFFIGTANDITRLPPEFTRAERLDGVFFVDLPAPEQRQAIWSLYRGQYDISPTQPVPPDDGWTGAEIKSCCRLSALLDIPLSEAARNVVPVSVTSAESIEALRDWASGRCLSADRPGIYQRPARRTSRRKVTPSPSAN</sequence>
<dbReference type="PANTHER" id="PTHR42960:SF1">
    <property type="entry name" value="YCF46 PROTEIN"/>
    <property type="match status" value="1"/>
</dbReference>
<dbReference type="RefSeq" id="WP_145032312.1">
    <property type="nucleotide sequence ID" value="NZ_CP036271.1"/>
</dbReference>
<evidence type="ECO:0000256" key="3">
    <source>
        <dbReference type="ARBA" id="ARBA00038088"/>
    </source>
</evidence>
<dbReference type="SUPFAM" id="SSF52540">
    <property type="entry name" value="P-loop containing nucleoside triphosphate hydrolases"/>
    <property type="match status" value="2"/>
</dbReference>
<dbReference type="InterPro" id="IPR027417">
    <property type="entry name" value="P-loop_NTPase"/>
</dbReference>
<comment type="similarity">
    <text evidence="3">Belongs to the AAA ATPase family. Highly divergent.</text>
</comment>
<dbReference type="EMBL" id="CP036271">
    <property type="protein sequence ID" value="QDT55867.1"/>
    <property type="molecule type" value="Genomic_DNA"/>
</dbReference>
<keyword evidence="1" id="KW-0547">Nucleotide-binding</keyword>
<keyword evidence="6" id="KW-0647">Proteasome</keyword>
<dbReference type="InterPro" id="IPR003959">
    <property type="entry name" value="ATPase_AAA_core"/>
</dbReference>